<proteinExistence type="predicted"/>
<dbReference type="InterPro" id="IPR036388">
    <property type="entry name" value="WH-like_DNA-bd_sf"/>
</dbReference>
<reference evidence="2 3" key="1">
    <citation type="submission" date="2020-12" db="EMBL/GenBank/DDBJ databases">
        <title>Microbacterium sp. HY060.</title>
        <authorList>
            <person name="Zhou J."/>
        </authorList>
    </citation>
    <scope>NUCLEOTIDE SEQUENCE [LARGE SCALE GENOMIC DNA]</scope>
    <source>
        <strain evidence="2 3">HY60</strain>
    </source>
</reference>
<dbReference type="SMART" id="SM00347">
    <property type="entry name" value="HTH_MARR"/>
    <property type="match status" value="1"/>
</dbReference>
<dbReference type="Pfam" id="PF12802">
    <property type="entry name" value="MarR_2"/>
    <property type="match status" value="1"/>
</dbReference>
<accession>A0ABX6YJT4</accession>
<evidence type="ECO:0000313" key="2">
    <source>
        <dbReference type="EMBL" id="QPZ38612.1"/>
    </source>
</evidence>
<dbReference type="Gene3D" id="1.10.10.10">
    <property type="entry name" value="Winged helix-like DNA-binding domain superfamily/Winged helix DNA-binding domain"/>
    <property type="match status" value="1"/>
</dbReference>
<gene>
    <name evidence="2" type="ORF">HCR76_00410</name>
</gene>
<name>A0ABX6YJT4_9MICO</name>
<feature type="domain" description="HTH marR-type" evidence="1">
    <location>
        <begin position="31"/>
        <end position="130"/>
    </location>
</feature>
<dbReference type="RefSeq" id="WP_198248104.1">
    <property type="nucleotide sequence ID" value="NZ_CP061169.1"/>
</dbReference>
<dbReference type="EMBL" id="CP061169">
    <property type="protein sequence ID" value="QPZ38612.1"/>
    <property type="molecule type" value="Genomic_DNA"/>
</dbReference>
<evidence type="ECO:0000259" key="1">
    <source>
        <dbReference type="SMART" id="SM00347"/>
    </source>
</evidence>
<dbReference type="InterPro" id="IPR036390">
    <property type="entry name" value="WH_DNA-bd_sf"/>
</dbReference>
<evidence type="ECO:0000313" key="3">
    <source>
        <dbReference type="Proteomes" id="UP000662814"/>
    </source>
</evidence>
<organism evidence="2 3">
    <name type="scientific">Paramicrobacterium chengjingii</name>
    <dbReference type="NCBI Taxonomy" id="2769067"/>
    <lineage>
        <taxon>Bacteria</taxon>
        <taxon>Bacillati</taxon>
        <taxon>Actinomycetota</taxon>
        <taxon>Actinomycetes</taxon>
        <taxon>Micrococcales</taxon>
        <taxon>Microbacteriaceae</taxon>
        <taxon>Paramicrobacterium</taxon>
    </lineage>
</organism>
<sequence length="162" mass="17516">MMASDVTRGDRASGARRLAGILTRLDLHRRHQEHQAELGVADLRILWMFTDRKPRTLADIASALRLEQSTVNRQVNAAFADGLLTRERSSAGAAYEFSPTSEGLAAFERDVTASLGAYESALAALGDAEASQFLDLMQRFLDEYGAVVASTGASACHDRGSQ</sequence>
<keyword evidence="3" id="KW-1185">Reference proteome</keyword>
<dbReference type="SUPFAM" id="SSF46785">
    <property type="entry name" value="Winged helix' DNA-binding domain"/>
    <property type="match status" value="1"/>
</dbReference>
<dbReference type="InterPro" id="IPR000835">
    <property type="entry name" value="HTH_MarR-typ"/>
</dbReference>
<dbReference type="Proteomes" id="UP000662814">
    <property type="component" value="Chromosome"/>
</dbReference>
<protein>
    <submittedName>
        <fullName evidence="2">Winged helix-turn-helix transcriptional regulator</fullName>
    </submittedName>
</protein>